<name>A0AA39CN55_9EURO</name>
<feature type="compositionally biased region" description="Acidic residues" evidence="1">
    <location>
        <begin position="182"/>
        <end position="191"/>
    </location>
</feature>
<sequence length="437" mass="48215">MVHADHDEPSFFNNPANQIQQQVLTLYRMAPPTKEEVFEYLDEHPDALQEYLGTLRPACLLGPLSPVFAQEGALAAEAASENEVQDSTTDQGSFVPRFDGEDEDFWQRVAAGEPVGEEVEYEFPLAIEGIDFDVAVVDEVAPQAGPEVPLDNADVNDELDSVVDSDSDNDANGVTPPSSDYEAIDASEADSVDSNVDNTTANTTPVAPTPAAGANPDPNFITYPAPAHLLAASRLQPPSRSWALWEEDACIRHMLDIDRENQLRGEARFHEALRRMRTIDNCTRDRPNAVKNFWNRVGRARSGLDERRNKSAPLATSRQGKQAQAARTNSSSSASRSTTSASRKRGNASSTRRGTRPHTTPIKRRPKTREYSSDEDEESDFPLESDNEEPIHLRHARKRKDHDDDSSEDDWQPTPGYVNAVAKGLRAPKRARTAAAC</sequence>
<feature type="compositionally biased region" description="Low complexity" evidence="1">
    <location>
        <begin position="325"/>
        <end position="341"/>
    </location>
</feature>
<reference evidence="2" key="1">
    <citation type="submission" date="2022-10" db="EMBL/GenBank/DDBJ databases">
        <title>Culturing micro-colonial fungi from biological soil crusts in the Mojave desert and describing Neophaeococcomyces mojavensis, and introducing the new genera and species Taxawa tesnikishii.</title>
        <authorList>
            <person name="Kurbessoian T."/>
            <person name="Stajich J.E."/>
        </authorList>
    </citation>
    <scope>NUCLEOTIDE SEQUENCE</scope>
    <source>
        <strain evidence="2">TK_41</strain>
    </source>
</reference>
<feature type="compositionally biased region" description="Acidic residues" evidence="1">
    <location>
        <begin position="373"/>
        <end position="388"/>
    </location>
</feature>
<accession>A0AA39CN55</accession>
<keyword evidence="3" id="KW-1185">Reference proteome</keyword>
<comment type="caution">
    <text evidence="2">The sequence shown here is derived from an EMBL/GenBank/DDBJ whole genome shotgun (WGS) entry which is preliminary data.</text>
</comment>
<gene>
    <name evidence="2" type="ORF">H2200_001563</name>
</gene>
<protein>
    <submittedName>
        <fullName evidence="2">Uncharacterized protein</fullName>
    </submittedName>
</protein>
<dbReference type="EMBL" id="JAPDRK010000002">
    <property type="protein sequence ID" value="KAJ9615488.1"/>
    <property type="molecule type" value="Genomic_DNA"/>
</dbReference>
<feature type="compositionally biased region" description="Basic residues" evidence="1">
    <location>
        <begin position="353"/>
        <end position="367"/>
    </location>
</feature>
<feature type="region of interest" description="Disordered" evidence="1">
    <location>
        <begin position="160"/>
        <end position="219"/>
    </location>
</feature>
<evidence type="ECO:0000313" key="3">
    <source>
        <dbReference type="Proteomes" id="UP001172673"/>
    </source>
</evidence>
<evidence type="ECO:0000313" key="2">
    <source>
        <dbReference type="EMBL" id="KAJ9615488.1"/>
    </source>
</evidence>
<feature type="region of interest" description="Disordered" evidence="1">
    <location>
        <begin position="301"/>
        <end position="437"/>
    </location>
</feature>
<feature type="compositionally biased region" description="Basic residues" evidence="1">
    <location>
        <begin position="426"/>
        <end position="437"/>
    </location>
</feature>
<organism evidence="2 3">
    <name type="scientific">Cladophialophora chaetospira</name>
    <dbReference type="NCBI Taxonomy" id="386627"/>
    <lineage>
        <taxon>Eukaryota</taxon>
        <taxon>Fungi</taxon>
        <taxon>Dikarya</taxon>
        <taxon>Ascomycota</taxon>
        <taxon>Pezizomycotina</taxon>
        <taxon>Eurotiomycetes</taxon>
        <taxon>Chaetothyriomycetidae</taxon>
        <taxon>Chaetothyriales</taxon>
        <taxon>Herpotrichiellaceae</taxon>
        <taxon>Cladophialophora</taxon>
    </lineage>
</organism>
<feature type="compositionally biased region" description="Acidic residues" evidence="1">
    <location>
        <begin position="160"/>
        <end position="169"/>
    </location>
</feature>
<proteinExistence type="predicted"/>
<evidence type="ECO:0000256" key="1">
    <source>
        <dbReference type="SAM" id="MobiDB-lite"/>
    </source>
</evidence>
<dbReference type="Proteomes" id="UP001172673">
    <property type="component" value="Unassembled WGS sequence"/>
</dbReference>
<dbReference type="AlphaFoldDB" id="A0AA39CN55"/>
<feature type="compositionally biased region" description="Low complexity" evidence="1">
    <location>
        <begin position="198"/>
        <end position="216"/>
    </location>
</feature>